<dbReference type="Proteomes" id="UP000188354">
    <property type="component" value="Chromosome LG03"/>
</dbReference>
<protein>
    <submittedName>
        <fullName evidence="1">Uncharacterized protein</fullName>
    </submittedName>
</protein>
<keyword evidence="2" id="KW-1185">Reference proteome</keyword>
<accession>A0A1J7HNZ4</accession>
<evidence type="ECO:0000313" key="1">
    <source>
        <dbReference type="EMBL" id="OIW14510.1"/>
    </source>
</evidence>
<name>A0A1J7HNZ4_LUPAN</name>
<dbReference type="Gramene" id="OIW14510">
    <property type="protein sequence ID" value="OIW14510"/>
    <property type="gene ID" value="TanjilG_12103"/>
</dbReference>
<feature type="non-terminal residue" evidence="1">
    <location>
        <position position="1"/>
    </location>
</feature>
<dbReference type="AlphaFoldDB" id="A0A1J7HNZ4"/>
<gene>
    <name evidence="1" type="ORF">TanjilG_12103</name>
</gene>
<dbReference type="EMBL" id="CM007363">
    <property type="protein sequence ID" value="OIW14510.1"/>
    <property type="molecule type" value="Genomic_DNA"/>
</dbReference>
<reference evidence="1 2" key="1">
    <citation type="journal article" date="2017" name="Plant Biotechnol. J.">
        <title>A comprehensive draft genome sequence for lupin (Lupinus angustifolius), an emerging health food: insights into plant-microbe interactions and legume evolution.</title>
        <authorList>
            <person name="Hane J.K."/>
            <person name="Ming Y."/>
            <person name="Kamphuis L.G."/>
            <person name="Nelson M.N."/>
            <person name="Garg G."/>
            <person name="Atkins C.A."/>
            <person name="Bayer P.E."/>
            <person name="Bravo A."/>
            <person name="Bringans S."/>
            <person name="Cannon S."/>
            <person name="Edwards D."/>
            <person name="Foley R."/>
            <person name="Gao L.L."/>
            <person name="Harrison M.J."/>
            <person name="Huang W."/>
            <person name="Hurgobin B."/>
            <person name="Li S."/>
            <person name="Liu C.W."/>
            <person name="McGrath A."/>
            <person name="Morahan G."/>
            <person name="Murray J."/>
            <person name="Weller J."/>
            <person name="Jian J."/>
            <person name="Singh K.B."/>
        </authorList>
    </citation>
    <scope>NUCLEOTIDE SEQUENCE [LARGE SCALE GENOMIC DNA]</scope>
    <source>
        <strain evidence="2">cv. Tanjil</strain>
        <tissue evidence="1">Whole plant</tissue>
    </source>
</reference>
<proteinExistence type="predicted"/>
<organism evidence="1 2">
    <name type="scientific">Lupinus angustifolius</name>
    <name type="common">Narrow-leaved blue lupine</name>
    <dbReference type="NCBI Taxonomy" id="3871"/>
    <lineage>
        <taxon>Eukaryota</taxon>
        <taxon>Viridiplantae</taxon>
        <taxon>Streptophyta</taxon>
        <taxon>Embryophyta</taxon>
        <taxon>Tracheophyta</taxon>
        <taxon>Spermatophyta</taxon>
        <taxon>Magnoliopsida</taxon>
        <taxon>eudicotyledons</taxon>
        <taxon>Gunneridae</taxon>
        <taxon>Pentapetalae</taxon>
        <taxon>rosids</taxon>
        <taxon>fabids</taxon>
        <taxon>Fabales</taxon>
        <taxon>Fabaceae</taxon>
        <taxon>Papilionoideae</taxon>
        <taxon>50 kb inversion clade</taxon>
        <taxon>genistoids sensu lato</taxon>
        <taxon>core genistoids</taxon>
        <taxon>Genisteae</taxon>
        <taxon>Lupinus</taxon>
    </lineage>
</organism>
<sequence length="76" mass="8342">HCKCPCCLCRVCFTDQDDDKIILCDAGFQATSGAKKVYDDVSKPSINAEKKCSNKHLSELEKGGGVDMLCEMLSYC</sequence>
<evidence type="ECO:0000313" key="2">
    <source>
        <dbReference type="Proteomes" id="UP000188354"/>
    </source>
</evidence>